<dbReference type="VEuPathDB" id="PlasmoDB:PVW1_070033300"/>
<proteinExistence type="predicted"/>
<feature type="compositionally biased region" description="Low complexity" evidence="1">
    <location>
        <begin position="59"/>
        <end position="102"/>
    </location>
</feature>
<evidence type="ECO:0000256" key="1">
    <source>
        <dbReference type="SAM" id="MobiDB-lite"/>
    </source>
</evidence>
<feature type="compositionally biased region" description="Basic and acidic residues" evidence="1">
    <location>
        <begin position="104"/>
        <end position="113"/>
    </location>
</feature>
<dbReference type="EMBL" id="LT615262">
    <property type="protein sequence ID" value="SCO72040.1"/>
    <property type="molecule type" value="Genomic_DNA"/>
</dbReference>
<evidence type="ECO:0000313" key="2">
    <source>
        <dbReference type="EMBL" id="SCO72040.1"/>
    </source>
</evidence>
<dbReference type="Proteomes" id="UP000305196">
    <property type="component" value="Chromosome 7"/>
</dbReference>
<feature type="region of interest" description="Disordered" evidence="1">
    <location>
        <begin position="33"/>
        <end position="113"/>
    </location>
</feature>
<dbReference type="VEuPathDB" id="PlasmoDB:PVPAM_070033900"/>
<dbReference type="VEuPathDB" id="PlasmoDB:PVP01_0726650"/>
<dbReference type="AlphaFoldDB" id="A0A1G4HAY0"/>
<organism evidence="2 3">
    <name type="scientific">Plasmodium vivax</name>
    <name type="common">malaria parasite P. vivax</name>
    <dbReference type="NCBI Taxonomy" id="5855"/>
    <lineage>
        <taxon>Eukaryota</taxon>
        <taxon>Sar</taxon>
        <taxon>Alveolata</taxon>
        <taxon>Apicomplexa</taxon>
        <taxon>Aconoidasida</taxon>
        <taxon>Haemosporida</taxon>
        <taxon>Plasmodiidae</taxon>
        <taxon>Plasmodium</taxon>
        <taxon>Plasmodium (Plasmodium)</taxon>
    </lineage>
</organism>
<name>A0A1G4HAY0_PLAVI</name>
<accession>A0A1G4HAY0</accession>
<evidence type="ECO:0000313" key="3">
    <source>
        <dbReference type="Proteomes" id="UP000305196"/>
    </source>
</evidence>
<gene>
    <name evidence="2" type="ORF">PVC01_070031800</name>
</gene>
<reference evidence="2 3" key="1">
    <citation type="submission" date="2016-07" db="EMBL/GenBank/DDBJ databases">
        <authorList>
            <consortium name="Pathogen Informatics"/>
        </authorList>
    </citation>
    <scope>NUCLEOTIDE SEQUENCE [LARGE SCALE GENOMIC DNA]</scope>
</reference>
<protein>
    <submittedName>
        <fullName evidence="2">Uncharacterized protein</fullName>
    </submittedName>
</protein>
<sequence length="113" mass="12232">MAEKEALFHNSINDPYVVNYVWLYGDNMRAAPRAPPEMSPPHVANVRGEDTYGGGSNGGFFTRGFSHPSQTSPISQTSPLSQFSPISPISPISPVSKIPSPSARLEKREDAVC</sequence>